<keyword evidence="9" id="KW-1185">Reference proteome</keyword>
<dbReference type="InterPro" id="IPR011009">
    <property type="entry name" value="Kinase-like_dom_sf"/>
</dbReference>
<evidence type="ECO:0000256" key="5">
    <source>
        <dbReference type="ARBA" id="ARBA00022840"/>
    </source>
</evidence>
<dbReference type="InterPro" id="IPR000719">
    <property type="entry name" value="Prot_kinase_dom"/>
</dbReference>
<dbReference type="PANTHER" id="PTHR43671">
    <property type="entry name" value="SERINE/THREONINE-PROTEIN KINASE NEK"/>
    <property type="match status" value="1"/>
</dbReference>
<dbReference type="EMBL" id="CP014228">
    <property type="protein sequence ID" value="AMD87854.1"/>
    <property type="molecule type" value="Genomic_DNA"/>
</dbReference>
<dbReference type="GO" id="GO:0004674">
    <property type="term" value="F:protein serine/threonine kinase activity"/>
    <property type="evidence" value="ECO:0007669"/>
    <property type="project" value="UniProtKB-EC"/>
</dbReference>
<dbReference type="SUPFAM" id="SSF56112">
    <property type="entry name" value="Protein kinase-like (PK-like)"/>
    <property type="match status" value="1"/>
</dbReference>
<feature type="region of interest" description="Disordered" evidence="6">
    <location>
        <begin position="286"/>
        <end position="321"/>
    </location>
</feature>
<evidence type="ECO:0000259" key="7">
    <source>
        <dbReference type="PROSITE" id="PS50011"/>
    </source>
</evidence>
<evidence type="ECO:0000256" key="1">
    <source>
        <dbReference type="ARBA" id="ARBA00012513"/>
    </source>
</evidence>
<evidence type="ECO:0000256" key="4">
    <source>
        <dbReference type="ARBA" id="ARBA00022777"/>
    </source>
</evidence>
<dbReference type="Pfam" id="PF00069">
    <property type="entry name" value="Pkinase"/>
    <property type="match status" value="1"/>
</dbReference>
<protein>
    <recommendedName>
        <fullName evidence="1">non-specific serine/threonine protein kinase</fullName>
        <ecNumber evidence="1">2.7.11.1</ecNumber>
    </recommendedName>
</protein>
<dbReference type="OrthoDB" id="3778994at2"/>
<gene>
    <name evidence="8" type="ORF">AXF14_10000</name>
</gene>
<feature type="region of interest" description="Disordered" evidence="6">
    <location>
        <begin position="1"/>
        <end position="27"/>
    </location>
</feature>
<dbReference type="AlphaFoldDB" id="A0A0X8JFU6"/>
<organism evidence="8 9">
    <name type="scientific">Actinomyces radicidentis</name>
    <dbReference type="NCBI Taxonomy" id="111015"/>
    <lineage>
        <taxon>Bacteria</taxon>
        <taxon>Bacillati</taxon>
        <taxon>Actinomycetota</taxon>
        <taxon>Actinomycetes</taxon>
        <taxon>Actinomycetales</taxon>
        <taxon>Actinomycetaceae</taxon>
        <taxon>Actinomyces</taxon>
    </lineage>
</organism>
<dbReference type="KEGG" id="ard:AXF14_10000"/>
<feature type="compositionally biased region" description="Basic and acidic residues" evidence="6">
    <location>
        <begin position="8"/>
        <end position="27"/>
    </location>
</feature>
<evidence type="ECO:0000256" key="3">
    <source>
        <dbReference type="ARBA" id="ARBA00022741"/>
    </source>
</evidence>
<dbReference type="InterPro" id="IPR050660">
    <property type="entry name" value="NEK_Ser/Thr_kinase"/>
</dbReference>
<feature type="region of interest" description="Disordered" evidence="6">
    <location>
        <begin position="364"/>
        <end position="424"/>
    </location>
</feature>
<proteinExistence type="predicted"/>
<sequence length="557" mass="55866">MRTRAGGARRDRSQASRPGRAAEHADDATCVDVATREALEAAGLTVGEPLARGRRGRPAVHRGLDRDDRHVAVRLVDLPEGPAGAALLRRLAALRGLRHEGIARVREVIAVPGGRAAVTADLVAGADLAVVLGARGGLTRSEAARLLDDLGSALAHLHAAGLVHGDVAPGNVVVTTQGGAVLVDVVSGVMETGTVGCAAPEVEAGTPPTAASDVYGLARLLELCAEGSASLRERLGPILADALSEDPASRPTARALAARAPGIARPGAIELPDGARLAAGALRAAAHAPTRQVPSRREGRGGVAGPRPWTPRRAPRRAGLSRRPGGRFLACLLAATVLLGAGAALTDRLPGLDRAASLVAELRDDGGDATTEPGATEPPRSAGEDARAAASPAPARTDASEDPTGASRPRPSGAAPGTTGRDAVLRGTDPLEAAVALAALRDEALAGGDAVALASTTVAGGPAAQADAELLAALTGAGEEVRGLSTALTGARAVAAPDAALKEWPEAVAVAVTLSQSASTRTSASGEERRVPAQPARDVLLVLVPGPWRVADVLPAA</sequence>
<dbReference type="Proteomes" id="UP000065220">
    <property type="component" value="Chromosome"/>
</dbReference>
<dbReference type="InterPro" id="IPR008266">
    <property type="entry name" value="Tyr_kinase_AS"/>
</dbReference>
<accession>A0A0X8JFU6</accession>
<dbReference type="PROSITE" id="PS50011">
    <property type="entry name" value="PROTEIN_KINASE_DOM"/>
    <property type="match status" value="1"/>
</dbReference>
<dbReference type="SMART" id="SM00220">
    <property type="entry name" value="S_TKc"/>
    <property type="match status" value="1"/>
</dbReference>
<dbReference type="PROSITE" id="PS00109">
    <property type="entry name" value="PROTEIN_KINASE_TYR"/>
    <property type="match status" value="1"/>
</dbReference>
<feature type="compositionally biased region" description="Low complexity" evidence="6">
    <location>
        <begin position="388"/>
        <end position="397"/>
    </location>
</feature>
<dbReference type="PANTHER" id="PTHR43671:SF13">
    <property type="entry name" value="SERINE_THREONINE-PROTEIN KINASE NEK2"/>
    <property type="match status" value="1"/>
</dbReference>
<feature type="domain" description="Protein kinase" evidence="7">
    <location>
        <begin position="44"/>
        <end position="263"/>
    </location>
</feature>
<dbReference type="STRING" id="111015.AXF14_10000"/>
<reference evidence="9" key="1">
    <citation type="submission" date="2016-02" db="EMBL/GenBank/DDBJ databases">
        <authorList>
            <person name="Holder M.E."/>
            <person name="Ajami N.J."/>
            <person name="Petrosino J.F."/>
        </authorList>
    </citation>
    <scope>NUCLEOTIDE SEQUENCE [LARGE SCALE GENOMIC DNA]</scope>
    <source>
        <strain evidence="9">CCUG 36733</strain>
    </source>
</reference>
<keyword evidence="4" id="KW-0418">Kinase</keyword>
<evidence type="ECO:0000313" key="9">
    <source>
        <dbReference type="Proteomes" id="UP000065220"/>
    </source>
</evidence>
<keyword evidence="5" id="KW-0067">ATP-binding</keyword>
<evidence type="ECO:0000313" key="8">
    <source>
        <dbReference type="EMBL" id="AMD87854.1"/>
    </source>
</evidence>
<keyword evidence="3" id="KW-0547">Nucleotide-binding</keyword>
<evidence type="ECO:0000256" key="6">
    <source>
        <dbReference type="SAM" id="MobiDB-lite"/>
    </source>
</evidence>
<evidence type="ECO:0000256" key="2">
    <source>
        <dbReference type="ARBA" id="ARBA00022679"/>
    </source>
</evidence>
<dbReference type="EC" id="2.7.11.1" evidence="1"/>
<name>A0A0X8JFU6_ACTRD</name>
<keyword evidence="2" id="KW-0808">Transferase</keyword>
<dbReference type="Gene3D" id="1.10.510.10">
    <property type="entry name" value="Transferase(Phosphotransferase) domain 1"/>
    <property type="match status" value="1"/>
</dbReference>
<dbReference type="GO" id="GO:0005524">
    <property type="term" value="F:ATP binding"/>
    <property type="evidence" value="ECO:0007669"/>
    <property type="project" value="UniProtKB-KW"/>
</dbReference>